<gene>
    <name evidence="1" type="ORF">Drose_12175</name>
</gene>
<name>A0ABY5ZA37_9ACTN</name>
<reference evidence="1" key="1">
    <citation type="submission" date="2021-04" db="EMBL/GenBank/DDBJ databases">
        <title>Biosynthetic gene clusters of Dactylosporangioum roseum.</title>
        <authorList>
            <person name="Hartkoorn R.C."/>
            <person name="Beaudoing E."/>
            <person name="Hot D."/>
            <person name="Moureu S."/>
        </authorList>
    </citation>
    <scope>NUCLEOTIDE SEQUENCE</scope>
    <source>
        <strain evidence="1">NRRL B-16295</strain>
    </source>
</reference>
<proteinExistence type="predicted"/>
<dbReference type="Proteomes" id="UP001058271">
    <property type="component" value="Chromosome"/>
</dbReference>
<protein>
    <submittedName>
        <fullName evidence="1">Uncharacterized protein</fullName>
    </submittedName>
</protein>
<sequence>MAENTAVNPTQALNGAAQLTRVGDSMLSRWHGLRARIDALNGDQPWGDDEPGKQFNKNYLEGSHLPATNVLDSGESMVVALSKVGEQVKEGVEGTADLDDLIATWFPKK</sequence>
<accession>A0ABY5ZA37</accession>
<evidence type="ECO:0000313" key="2">
    <source>
        <dbReference type="Proteomes" id="UP001058271"/>
    </source>
</evidence>
<organism evidence="1 2">
    <name type="scientific">Dactylosporangium roseum</name>
    <dbReference type="NCBI Taxonomy" id="47989"/>
    <lineage>
        <taxon>Bacteria</taxon>
        <taxon>Bacillati</taxon>
        <taxon>Actinomycetota</taxon>
        <taxon>Actinomycetes</taxon>
        <taxon>Micromonosporales</taxon>
        <taxon>Micromonosporaceae</taxon>
        <taxon>Dactylosporangium</taxon>
    </lineage>
</organism>
<dbReference type="RefSeq" id="WP_260728297.1">
    <property type="nucleotide sequence ID" value="NZ_BAAABS010000041.1"/>
</dbReference>
<dbReference type="EMBL" id="CP073721">
    <property type="protein sequence ID" value="UWZ38906.1"/>
    <property type="molecule type" value="Genomic_DNA"/>
</dbReference>
<evidence type="ECO:0000313" key="1">
    <source>
        <dbReference type="EMBL" id="UWZ38906.1"/>
    </source>
</evidence>
<keyword evidence="2" id="KW-1185">Reference proteome</keyword>